<evidence type="ECO:0000256" key="1">
    <source>
        <dbReference type="ARBA" id="ARBA00012425"/>
    </source>
</evidence>
<feature type="binding site" evidence="9">
    <location>
        <position position="34"/>
    </location>
    <ligand>
        <name>ATP</name>
        <dbReference type="ChEBI" id="CHEBI:30616"/>
    </ligand>
</feature>
<feature type="region of interest" description="Disordered" evidence="10">
    <location>
        <begin position="750"/>
        <end position="769"/>
    </location>
</feature>
<dbReference type="InterPro" id="IPR017441">
    <property type="entry name" value="Protein_kinase_ATP_BS"/>
</dbReference>
<dbReference type="PROSITE" id="PS00108">
    <property type="entry name" value="PROTEIN_KINASE_ST"/>
    <property type="match status" value="1"/>
</dbReference>
<proteinExistence type="predicted"/>
<keyword evidence="4 9" id="KW-0547">Nucleotide-binding</keyword>
<feature type="domain" description="Protein kinase" evidence="11">
    <location>
        <begin position="4"/>
        <end position="292"/>
    </location>
</feature>
<keyword evidence="13" id="KW-1185">Reference proteome</keyword>
<evidence type="ECO:0000256" key="7">
    <source>
        <dbReference type="ARBA" id="ARBA00047811"/>
    </source>
</evidence>
<feature type="region of interest" description="Disordered" evidence="10">
    <location>
        <begin position="909"/>
        <end position="948"/>
    </location>
</feature>
<evidence type="ECO:0000313" key="12">
    <source>
        <dbReference type="EMBL" id="KAK9841368.1"/>
    </source>
</evidence>
<keyword evidence="2" id="KW-0723">Serine/threonine-protein kinase</keyword>
<dbReference type="Gene3D" id="3.30.200.20">
    <property type="entry name" value="Phosphorylase Kinase, domain 1"/>
    <property type="match status" value="1"/>
</dbReference>
<dbReference type="EMBL" id="JALJOS010000003">
    <property type="protein sequence ID" value="KAK9841368.1"/>
    <property type="molecule type" value="Genomic_DNA"/>
</dbReference>
<name>A0AAW1S7B8_9CHLO</name>
<feature type="compositionally biased region" description="Low complexity" evidence="10">
    <location>
        <begin position="380"/>
        <end position="390"/>
    </location>
</feature>
<dbReference type="InterPro" id="IPR000719">
    <property type="entry name" value="Prot_kinase_dom"/>
</dbReference>
<evidence type="ECO:0000256" key="6">
    <source>
        <dbReference type="ARBA" id="ARBA00022840"/>
    </source>
</evidence>
<evidence type="ECO:0000256" key="8">
    <source>
        <dbReference type="ARBA" id="ARBA00048367"/>
    </source>
</evidence>
<evidence type="ECO:0000256" key="10">
    <source>
        <dbReference type="SAM" id="MobiDB-lite"/>
    </source>
</evidence>
<organism evidence="12 13">
    <name type="scientific">Apatococcus lobatus</name>
    <dbReference type="NCBI Taxonomy" id="904363"/>
    <lineage>
        <taxon>Eukaryota</taxon>
        <taxon>Viridiplantae</taxon>
        <taxon>Chlorophyta</taxon>
        <taxon>core chlorophytes</taxon>
        <taxon>Trebouxiophyceae</taxon>
        <taxon>Chlorellales</taxon>
        <taxon>Chlorellaceae</taxon>
        <taxon>Apatococcus</taxon>
    </lineage>
</organism>
<accession>A0AAW1S7B8</accession>
<evidence type="ECO:0000256" key="4">
    <source>
        <dbReference type="ARBA" id="ARBA00022741"/>
    </source>
</evidence>
<dbReference type="InterPro" id="IPR050117">
    <property type="entry name" value="MAPK"/>
</dbReference>
<dbReference type="InterPro" id="IPR008271">
    <property type="entry name" value="Ser/Thr_kinase_AS"/>
</dbReference>
<dbReference type="AlphaFoldDB" id="A0AAW1S7B8"/>
<evidence type="ECO:0000313" key="13">
    <source>
        <dbReference type="Proteomes" id="UP001438707"/>
    </source>
</evidence>
<keyword evidence="3" id="KW-0808">Transferase</keyword>
<feature type="region of interest" description="Disordered" evidence="10">
    <location>
        <begin position="1009"/>
        <end position="1042"/>
    </location>
</feature>
<reference evidence="12 13" key="1">
    <citation type="journal article" date="2024" name="Nat. Commun.">
        <title>Phylogenomics reveals the evolutionary origins of lichenization in chlorophyte algae.</title>
        <authorList>
            <person name="Puginier C."/>
            <person name="Libourel C."/>
            <person name="Otte J."/>
            <person name="Skaloud P."/>
            <person name="Haon M."/>
            <person name="Grisel S."/>
            <person name="Petersen M."/>
            <person name="Berrin J.G."/>
            <person name="Delaux P.M."/>
            <person name="Dal Grande F."/>
            <person name="Keller J."/>
        </authorList>
    </citation>
    <scope>NUCLEOTIDE SEQUENCE [LARGE SCALE GENOMIC DNA]</scope>
    <source>
        <strain evidence="12 13">SAG 2145</strain>
    </source>
</reference>
<gene>
    <name evidence="12" type="ORF">WJX74_004604</name>
</gene>
<dbReference type="Proteomes" id="UP001438707">
    <property type="component" value="Unassembled WGS sequence"/>
</dbReference>
<feature type="compositionally biased region" description="Pro residues" evidence="10">
    <location>
        <begin position="391"/>
        <end position="402"/>
    </location>
</feature>
<feature type="region of interest" description="Disordered" evidence="10">
    <location>
        <begin position="841"/>
        <end position="885"/>
    </location>
</feature>
<comment type="catalytic activity">
    <reaction evidence="7">
        <text>L-threonyl-[protein] + ATP = O-phospho-L-threonyl-[protein] + ADP + H(+)</text>
        <dbReference type="Rhea" id="RHEA:46608"/>
        <dbReference type="Rhea" id="RHEA-COMP:11060"/>
        <dbReference type="Rhea" id="RHEA-COMP:11605"/>
        <dbReference type="ChEBI" id="CHEBI:15378"/>
        <dbReference type="ChEBI" id="CHEBI:30013"/>
        <dbReference type="ChEBI" id="CHEBI:30616"/>
        <dbReference type="ChEBI" id="CHEBI:61977"/>
        <dbReference type="ChEBI" id="CHEBI:456216"/>
        <dbReference type="EC" id="2.7.11.22"/>
    </reaction>
</comment>
<keyword evidence="6 9" id="KW-0067">ATP-binding</keyword>
<comment type="catalytic activity">
    <reaction evidence="8">
        <text>L-seryl-[protein] + ATP = O-phospho-L-seryl-[protein] + ADP + H(+)</text>
        <dbReference type="Rhea" id="RHEA:17989"/>
        <dbReference type="Rhea" id="RHEA-COMP:9863"/>
        <dbReference type="Rhea" id="RHEA-COMP:11604"/>
        <dbReference type="ChEBI" id="CHEBI:15378"/>
        <dbReference type="ChEBI" id="CHEBI:29999"/>
        <dbReference type="ChEBI" id="CHEBI:30616"/>
        <dbReference type="ChEBI" id="CHEBI:83421"/>
        <dbReference type="ChEBI" id="CHEBI:456216"/>
        <dbReference type="EC" id="2.7.11.22"/>
    </reaction>
</comment>
<feature type="region of interest" description="Disordered" evidence="10">
    <location>
        <begin position="461"/>
        <end position="481"/>
    </location>
</feature>
<evidence type="ECO:0000256" key="3">
    <source>
        <dbReference type="ARBA" id="ARBA00022679"/>
    </source>
</evidence>
<evidence type="ECO:0000256" key="2">
    <source>
        <dbReference type="ARBA" id="ARBA00022527"/>
    </source>
</evidence>
<feature type="compositionally biased region" description="Basic and acidic residues" evidence="10">
    <location>
        <begin position="919"/>
        <end position="930"/>
    </location>
</feature>
<dbReference type="PROSITE" id="PS00107">
    <property type="entry name" value="PROTEIN_KINASE_ATP"/>
    <property type="match status" value="1"/>
</dbReference>
<dbReference type="SUPFAM" id="SSF56112">
    <property type="entry name" value="Protein kinase-like (PK-like)"/>
    <property type="match status" value="1"/>
</dbReference>
<dbReference type="FunFam" id="1.10.510.10:FF:000624">
    <property type="entry name" value="Mitogen-activated protein kinase"/>
    <property type="match status" value="1"/>
</dbReference>
<dbReference type="Gene3D" id="1.10.510.10">
    <property type="entry name" value="Transferase(Phosphotransferase) domain 1"/>
    <property type="match status" value="1"/>
</dbReference>
<dbReference type="InterPro" id="IPR011009">
    <property type="entry name" value="Kinase-like_dom_sf"/>
</dbReference>
<dbReference type="GO" id="GO:0005524">
    <property type="term" value="F:ATP binding"/>
    <property type="evidence" value="ECO:0007669"/>
    <property type="project" value="UniProtKB-UniRule"/>
</dbReference>
<keyword evidence="5" id="KW-0418">Kinase</keyword>
<evidence type="ECO:0000259" key="11">
    <source>
        <dbReference type="PROSITE" id="PS50011"/>
    </source>
</evidence>
<dbReference type="PANTHER" id="PTHR24055">
    <property type="entry name" value="MITOGEN-ACTIVATED PROTEIN KINASE"/>
    <property type="match status" value="1"/>
</dbReference>
<evidence type="ECO:0000256" key="9">
    <source>
        <dbReference type="PROSITE-ProRule" id="PRU10141"/>
    </source>
</evidence>
<dbReference type="EC" id="2.7.11.22" evidence="1"/>
<dbReference type="PROSITE" id="PS50011">
    <property type="entry name" value="PROTEIN_KINASE_DOM"/>
    <property type="match status" value="1"/>
</dbReference>
<feature type="region of interest" description="Disordered" evidence="10">
    <location>
        <begin position="370"/>
        <end position="415"/>
    </location>
</feature>
<feature type="region of interest" description="Disordered" evidence="10">
    <location>
        <begin position="309"/>
        <end position="336"/>
    </location>
</feature>
<dbReference type="SMART" id="SM00220">
    <property type="entry name" value="S_TKc"/>
    <property type="match status" value="1"/>
</dbReference>
<comment type="caution">
    <text evidence="12">The sequence shown here is derived from an EMBL/GenBank/DDBJ whole genome shotgun (WGS) entry which is preliminary data.</text>
</comment>
<sequence>MEAYQVVSEVGEGTYGVVLKCVHRQTGNVVAVKKFKETEEDDQVRKTSRREVALLRRLQHPNVIELLDGFYHDGKLCLVFDFVPQTLLDCLKRAPGGLAQHTVRHLIWQLLVALDYLHAQKVMHRDVKPENILISEEQTMRLCDFGFARSTDLAAEEEDEAGFSSYVATRWYRSPELLVSAEYGPPVDVWAVGCLVYEMLTGLPLFPGKTDVDQLNLVAKALGSLLPKHTQALRRQVLQLSMSDRGCLSSGPVLHTQLQGLDSHTSAFIKACLNPDPVKRKTCAELKGMAYMAEERKAAEAEAAAEAAEQMLQAKQGESVPASEPLRKTRSLKRKNAGGLPDELAELQSVLAEQQQQSFQADWKIPAGNTLPILGHTNDASQPQSHSSLAAPPPLAQPPPSEPSTLQTPDSPMQVAAGHSEVLQPASCSYTTWGHQHEHFLGQSGYQQNSGAEISPQFGCTGSTHSALDSPPAAVTGSGEKLSPQQEAYMAWRSLPEDAPAHFEGNLGIHGPPGSLLHADSLMDVAPRDSPSLSQQMRRASLGWDPCVPMQLQAGWHDGWVGDGSPDRTPQQLPGQQLWVGRPLEPVDASHIAAAAVQTHPIFSGAGVGLQPDGSDGDGFPAAGFQIPPTWNADAEGPYRFGAPLQIPPDVPFEMHRLQLGPPHAEGPLATSSACLVSEPQADALSATSMNPMALDSLELFQLPHGTTDLGTSMSHCGDPSGSRELLEAAVQAPWQIKAMYPCNGNTQWQGSAGAKPVSPQLRNHSDPSLQQLSTMNHEARAGHLMVAQEAHQQDHQHCSSSMPGSVAMSEPSMQTFYNPSHAAMPDPPGLPLENALRNAVNSTHPHGAGGSGGSSVESPTPTGGGQNYGADPMSGVGVIPDPASPVQPPGGLLWACWPFPEALAPITGWQASPSGKPQDFRKGASRHGDAGLNEAGAEPLLPEHGSGSGVRRALGALQSLSGCQALMRPLLGLANPAEACPEQPPSTWGVGSFPLSFCLPKQQQTTNTDYCSSQAEPDTPQRRRPPPHELAPLMNPTPGRQHVHRNLFESQQWQAAPHARPQDQPMSHHLTATSELPFCRTSEASQTGVWSQALVPEQLAGQAEPVGNPGKWELWTNDKDGATETGKGIGTPAAHAHDFLPTDQANQATDRKLVVQDWQPDSTQTCVNEAHALSNGLHQRQNSGHRYWDEGLH</sequence>
<evidence type="ECO:0000256" key="5">
    <source>
        <dbReference type="ARBA" id="ARBA00022777"/>
    </source>
</evidence>
<protein>
    <recommendedName>
        <fullName evidence="1">cyclin-dependent kinase</fullName>
        <ecNumber evidence="1">2.7.11.22</ecNumber>
    </recommendedName>
</protein>
<dbReference type="Pfam" id="PF00069">
    <property type="entry name" value="Pkinase"/>
    <property type="match status" value="1"/>
</dbReference>
<dbReference type="GO" id="GO:0004693">
    <property type="term" value="F:cyclin-dependent protein serine/threonine kinase activity"/>
    <property type="evidence" value="ECO:0007669"/>
    <property type="project" value="UniProtKB-EC"/>
</dbReference>
<dbReference type="FunFam" id="3.30.200.20:FF:000049">
    <property type="entry name" value="cyclin-dependent kinase-like 1 isoform X1"/>
    <property type="match status" value="1"/>
</dbReference>